<organism evidence="2">
    <name type="scientific">Selaginella moellendorffii</name>
    <name type="common">Spikemoss</name>
    <dbReference type="NCBI Taxonomy" id="88036"/>
    <lineage>
        <taxon>Eukaryota</taxon>
        <taxon>Viridiplantae</taxon>
        <taxon>Streptophyta</taxon>
        <taxon>Embryophyta</taxon>
        <taxon>Tracheophyta</taxon>
        <taxon>Lycopodiopsida</taxon>
        <taxon>Selaginellales</taxon>
        <taxon>Selaginellaceae</taxon>
        <taxon>Selaginella</taxon>
    </lineage>
</organism>
<dbReference type="KEGG" id="smo:SELMODRAFT_411655"/>
<proteinExistence type="predicted"/>
<name>D8RIL9_SELML</name>
<sequence length="217" mass="25064">MPLSPFDLDLYLKCHSEALLEGVEMHQDKDEIHIEQTEGERPRLLEMYEGSSIVRTSKRMLEKQANTLYVDVQMHYFHPSPLLQRMTSRSYLHRLHINMYEKKHVHPLSPMESVGNMEIVIGDYFQLSNNVSRESSMFHQWMQGLGMNNTFGINLTFFALPDGLPPLQGDTPSWNILRPDHISQVVDVASKAAYSQTSQLKQKEQVAESKRCSWDIA</sequence>
<dbReference type="InParanoid" id="D8RIL9"/>
<evidence type="ECO:0000313" key="1">
    <source>
        <dbReference type="EMBL" id="EFJ28273.1"/>
    </source>
</evidence>
<dbReference type="Proteomes" id="UP000001514">
    <property type="component" value="Unassembled WGS sequence"/>
</dbReference>
<keyword evidence="2" id="KW-1185">Reference proteome</keyword>
<dbReference type="HOGENOM" id="CLU_1274129_0_0_1"/>
<evidence type="ECO:0000313" key="2">
    <source>
        <dbReference type="Proteomes" id="UP000001514"/>
    </source>
</evidence>
<dbReference type="Gramene" id="EFJ28273">
    <property type="protein sequence ID" value="EFJ28273"/>
    <property type="gene ID" value="SELMODRAFT_411655"/>
</dbReference>
<dbReference type="AlphaFoldDB" id="D8RIL9"/>
<gene>
    <name evidence="1" type="ORF">SELMODRAFT_411655</name>
</gene>
<reference evidence="1 2" key="1">
    <citation type="journal article" date="2011" name="Science">
        <title>The Selaginella genome identifies genetic changes associated with the evolution of vascular plants.</title>
        <authorList>
            <person name="Banks J.A."/>
            <person name="Nishiyama T."/>
            <person name="Hasebe M."/>
            <person name="Bowman J.L."/>
            <person name="Gribskov M."/>
            <person name="dePamphilis C."/>
            <person name="Albert V.A."/>
            <person name="Aono N."/>
            <person name="Aoyama T."/>
            <person name="Ambrose B.A."/>
            <person name="Ashton N.W."/>
            <person name="Axtell M.J."/>
            <person name="Barker E."/>
            <person name="Barker M.S."/>
            <person name="Bennetzen J.L."/>
            <person name="Bonawitz N.D."/>
            <person name="Chapple C."/>
            <person name="Cheng C."/>
            <person name="Correa L.G."/>
            <person name="Dacre M."/>
            <person name="DeBarry J."/>
            <person name="Dreyer I."/>
            <person name="Elias M."/>
            <person name="Engstrom E.M."/>
            <person name="Estelle M."/>
            <person name="Feng L."/>
            <person name="Finet C."/>
            <person name="Floyd S.K."/>
            <person name="Frommer W.B."/>
            <person name="Fujita T."/>
            <person name="Gramzow L."/>
            <person name="Gutensohn M."/>
            <person name="Harholt J."/>
            <person name="Hattori M."/>
            <person name="Heyl A."/>
            <person name="Hirai T."/>
            <person name="Hiwatashi Y."/>
            <person name="Ishikawa M."/>
            <person name="Iwata M."/>
            <person name="Karol K.G."/>
            <person name="Koehler B."/>
            <person name="Kolukisaoglu U."/>
            <person name="Kubo M."/>
            <person name="Kurata T."/>
            <person name="Lalonde S."/>
            <person name="Li K."/>
            <person name="Li Y."/>
            <person name="Litt A."/>
            <person name="Lyons E."/>
            <person name="Manning G."/>
            <person name="Maruyama T."/>
            <person name="Michael T.P."/>
            <person name="Mikami K."/>
            <person name="Miyazaki S."/>
            <person name="Morinaga S."/>
            <person name="Murata T."/>
            <person name="Mueller-Roeber B."/>
            <person name="Nelson D.R."/>
            <person name="Obara M."/>
            <person name="Oguri Y."/>
            <person name="Olmstead R.G."/>
            <person name="Onodera N."/>
            <person name="Petersen B.L."/>
            <person name="Pils B."/>
            <person name="Prigge M."/>
            <person name="Rensing S.A."/>
            <person name="Riano-Pachon D.M."/>
            <person name="Roberts A.W."/>
            <person name="Sato Y."/>
            <person name="Scheller H.V."/>
            <person name="Schulz B."/>
            <person name="Schulz C."/>
            <person name="Shakirov E.V."/>
            <person name="Shibagaki N."/>
            <person name="Shinohara N."/>
            <person name="Shippen D.E."/>
            <person name="Soerensen I."/>
            <person name="Sotooka R."/>
            <person name="Sugimoto N."/>
            <person name="Sugita M."/>
            <person name="Sumikawa N."/>
            <person name="Tanurdzic M."/>
            <person name="Theissen G."/>
            <person name="Ulvskov P."/>
            <person name="Wakazuki S."/>
            <person name="Weng J.K."/>
            <person name="Willats W.W."/>
            <person name="Wipf D."/>
            <person name="Wolf P.G."/>
            <person name="Yang L."/>
            <person name="Zimmer A.D."/>
            <person name="Zhu Q."/>
            <person name="Mitros T."/>
            <person name="Hellsten U."/>
            <person name="Loque D."/>
            <person name="Otillar R."/>
            <person name="Salamov A."/>
            <person name="Schmutz J."/>
            <person name="Shapiro H."/>
            <person name="Lindquist E."/>
            <person name="Lucas S."/>
            <person name="Rokhsar D."/>
            <person name="Grigoriev I.V."/>
        </authorList>
    </citation>
    <scope>NUCLEOTIDE SEQUENCE [LARGE SCALE GENOMIC DNA]</scope>
</reference>
<protein>
    <submittedName>
        <fullName evidence="1">Uncharacterized protein</fullName>
    </submittedName>
</protein>
<dbReference type="EMBL" id="GL377580">
    <property type="protein sequence ID" value="EFJ28273.1"/>
    <property type="molecule type" value="Genomic_DNA"/>
</dbReference>
<accession>D8RIL9</accession>